<gene>
    <name evidence="2" type="ORF">ACH5RR_021976</name>
</gene>
<sequence>MAIRLPRLIQAKQILRQYSLTKYNAAATGCLDVPKGHFAVYVGESEKKRFVIPIAYMNQPAFQELLSQAKEKFGFDHSMGGGFDNSLQRRHFH</sequence>
<reference evidence="2 3" key="1">
    <citation type="submission" date="2024-11" db="EMBL/GenBank/DDBJ databases">
        <title>A near-complete genome assembly of Cinchona calisaya.</title>
        <authorList>
            <person name="Lian D.C."/>
            <person name="Zhao X.W."/>
            <person name="Wei L."/>
        </authorList>
    </citation>
    <scope>NUCLEOTIDE SEQUENCE [LARGE SCALE GENOMIC DNA]</scope>
    <source>
        <tissue evidence="2">Nenye</tissue>
    </source>
</reference>
<organism evidence="2 3">
    <name type="scientific">Cinchona calisaya</name>
    <dbReference type="NCBI Taxonomy" id="153742"/>
    <lineage>
        <taxon>Eukaryota</taxon>
        <taxon>Viridiplantae</taxon>
        <taxon>Streptophyta</taxon>
        <taxon>Embryophyta</taxon>
        <taxon>Tracheophyta</taxon>
        <taxon>Spermatophyta</taxon>
        <taxon>Magnoliopsida</taxon>
        <taxon>eudicotyledons</taxon>
        <taxon>Gunneridae</taxon>
        <taxon>Pentapetalae</taxon>
        <taxon>asterids</taxon>
        <taxon>lamiids</taxon>
        <taxon>Gentianales</taxon>
        <taxon>Rubiaceae</taxon>
        <taxon>Cinchonoideae</taxon>
        <taxon>Cinchoneae</taxon>
        <taxon>Cinchona</taxon>
    </lineage>
</organism>
<comment type="similarity">
    <text evidence="1">Belongs to the ARG7 family.</text>
</comment>
<dbReference type="Pfam" id="PF02519">
    <property type="entry name" value="Auxin_inducible"/>
    <property type="match status" value="1"/>
</dbReference>
<dbReference type="InterPro" id="IPR003676">
    <property type="entry name" value="SAUR_fam"/>
</dbReference>
<protein>
    <submittedName>
        <fullName evidence="2">Uncharacterized protein</fullName>
    </submittedName>
</protein>
<keyword evidence="3" id="KW-1185">Reference proteome</keyword>
<dbReference type="Proteomes" id="UP001630127">
    <property type="component" value="Unassembled WGS sequence"/>
</dbReference>
<comment type="caution">
    <text evidence="2">The sequence shown here is derived from an EMBL/GenBank/DDBJ whole genome shotgun (WGS) entry which is preliminary data.</text>
</comment>
<dbReference type="AlphaFoldDB" id="A0ABD2Z7L2"/>
<evidence type="ECO:0000256" key="1">
    <source>
        <dbReference type="ARBA" id="ARBA00006974"/>
    </source>
</evidence>
<evidence type="ECO:0000313" key="3">
    <source>
        <dbReference type="Proteomes" id="UP001630127"/>
    </source>
</evidence>
<evidence type="ECO:0000313" key="2">
    <source>
        <dbReference type="EMBL" id="KAL3515074.1"/>
    </source>
</evidence>
<name>A0ABD2Z7L2_9GENT</name>
<proteinExistence type="inferred from homology"/>
<dbReference type="EMBL" id="JBJUIK010000010">
    <property type="protein sequence ID" value="KAL3515074.1"/>
    <property type="molecule type" value="Genomic_DNA"/>
</dbReference>
<dbReference type="PANTHER" id="PTHR31929">
    <property type="entry name" value="SAUR-LIKE AUXIN-RESPONSIVE PROTEIN FAMILY-RELATED"/>
    <property type="match status" value="1"/>
</dbReference>
<accession>A0ABD2Z7L2</accession>